<dbReference type="SUPFAM" id="SSF110997">
    <property type="entry name" value="Sporulation related repeat"/>
    <property type="match status" value="1"/>
</dbReference>
<dbReference type="InterPro" id="IPR002508">
    <property type="entry name" value="MurNAc-LAA_cat"/>
</dbReference>
<proteinExistence type="predicted"/>
<sequence length="271" mass="29965">MKLYLDPGHGGQDPGAQGHGLNEKDVTLDIALKLRTILQNDYENVQVKMSRTSDTTKSLSQRTSEANAWGADYYLSIHINSATSSASGYEDYIYIGLSNSLTAKNQGIIHEEVLNVNELKDRGKKKANFHVLRESSMPAVLTENGFITNAHDAALMKQASWRQKVAQGHANGLAKIFHLKRKSQPEPTPPIPSPGTLYKVIATSFKSRENADELVTLLHDKGFEAFVNSTTISGETWYRVQAGAFSDRSNAEERLTQLHKAGFKDSFLIAE</sequence>
<evidence type="ECO:0000256" key="1">
    <source>
        <dbReference type="ARBA" id="ARBA00022801"/>
    </source>
</evidence>
<evidence type="ECO:0000313" key="4">
    <source>
        <dbReference type="EMBL" id="AZU64036.1"/>
    </source>
</evidence>
<reference evidence="4 5" key="1">
    <citation type="submission" date="2017-07" db="EMBL/GenBank/DDBJ databases">
        <title>The complete genome sequence of Bacillus mesonae strain H20-5, an efficient strain improving plant abiotic stress resistance.</title>
        <authorList>
            <person name="Kim S.Y."/>
            <person name="Song H."/>
            <person name="Sang M.K."/>
            <person name="Weon H.-Y."/>
            <person name="Song J."/>
        </authorList>
    </citation>
    <scope>NUCLEOTIDE SEQUENCE [LARGE SCALE GENOMIC DNA]</scope>
    <source>
        <strain evidence="4 5">H20-5</strain>
    </source>
</reference>
<accession>A0A3T0I3U9</accession>
<feature type="region of interest" description="Disordered" evidence="2">
    <location>
        <begin position="1"/>
        <end position="21"/>
    </location>
</feature>
<dbReference type="SUPFAM" id="SSF53187">
    <property type="entry name" value="Zn-dependent exopeptidases"/>
    <property type="match status" value="1"/>
</dbReference>
<dbReference type="PANTHER" id="PTHR30404:SF0">
    <property type="entry name" value="N-ACETYLMURAMOYL-L-ALANINE AMIDASE AMIC"/>
    <property type="match status" value="1"/>
</dbReference>
<dbReference type="OrthoDB" id="9763643at2"/>
<dbReference type="GO" id="GO:0009253">
    <property type="term" value="P:peptidoglycan catabolic process"/>
    <property type="evidence" value="ECO:0007669"/>
    <property type="project" value="InterPro"/>
</dbReference>
<dbReference type="CDD" id="cd02696">
    <property type="entry name" value="MurNAc-LAA"/>
    <property type="match status" value="1"/>
</dbReference>
<keyword evidence="5" id="KW-1185">Reference proteome</keyword>
<dbReference type="GO" id="GO:0030288">
    <property type="term" value="C:outer membrane-bounded periplasmic space"/>
    <property type="evidence" value="ECO:0007669"/>
    <property type="project" value="TreeGrafter"/>
</dbReference>
<feature type="domain" description="SPOR" evidence="3">
    <location>
        <begin position="192"/>
        <end position="271"/>
    </location>
</feature>
<dbReference type="AlphaFoldDB" id="A0A3T0I3U9"/>
<dbReference type="InterPro" id="IPR036680">
    <property type="entry name" value="SPOR-like_sf"/>
</dbReference>
<dbReference type="InterPro" id="IPR007730">
    <property type="entry name" value="SPOR-like_dom"/>
</dbReference>
<dbReference type="GO" id="GO:0042834">
    <property type="term" value="F:peptidoglycan binding"/>
    <property type="evidence" value="ECO:0007669"/>
    <property type="project" value="InterPro"/>
</dbReference>
<keyword evidence="1" id="KW-0378">Hydrolase</keyword>
<dbReference type="PROSITE" id="PS51724">
    <property type="entry name" value="SPOR"/>
    <property type="match status" value="1"/>
</dbReference>
<dbReference type="RefSeq" id="WP_127488726.1">
    <property type="nucleotide sequence ID" value="NZ_CP022572.1"/>
</dbReference>
<protein>
    <submittedName>
        <fullName evidence="4">N-acetylmuramoyl-L-alanine amidase</fullName>
    </submittedName>
</protein>
<dbReference type="Gene3D" id="3.40.630.40">
    <property type="entry name" value="Zn-dependent exopeptidases"/>
    <property type="match status" value="1"/>
</dbReference>
<evidence type="ECO:0000259" key="3">
    <source>
        <dbReference type="PROSITE" id="PS51724"/>
    </source>
</evidence>
<dbReference type="Pfam" id="PF05036">
    <property type="entry name" value="SPOR"/>
    <property type="match status" value="1"/>
</dbReference>
<dbReference type="EMBL" id="CP022572">
    <property type="protein sequence ID" value="AZU64036.1"/>
    <property type="molecule type" value="Genomic_DNA"/>
</dbReference>
<dbReference type="Proteomes" id="UP000282892">
    <property type="component" value="Chromosome"/>
</dbReference>
<dbReference type="GO" id="GO:0008745">
    <property type="term" value="F:N-acetylmuramoyl-L-alanine amidase activity"/>
    <property type="evidence" value="ECO:0007669"/>
    <property type="project" value="InterPro"/>
</dbReference>
<evidence type="ECO:0000313" key="5">
    <source>
        <dbReference type="Proteomes" id="UP000282892"/>
    </source>
</evidence>
<dbReference type="STRING" id="1193713.GCA_001636315_01654"/>
<gene>
    <name evidence="4" type="ORF">CHR53_23795</name>
</gene>
<dbReference type="KEGG" id="nmk:CHR53_23795"/>
<evidence type="ECO:0000256" key="2">
    <source>
        <dbReference type="SAM" id="MobiDB-lite"/>
    </source>
</evidence>
<name>A0A3T0I3U9_9BACI</name>
<dbReference type="InterPro" id="IPR050695">
    <property type="entry name" value="N-acetylmuramoyl_amidase_3"/>
</dbReference>
<dbReference type="Pfam" id="PF01520">
    <property type="entry name" value="Amidase_3"/>
    <property type="match status" value="1"/>
</dbReference>
<dbReference type="PANTHER" id="PTHR30404">
    <property type="entry name" value="N-ACETYLMURAMOYL-L-ALANINE AMIDASE"/>
    <property type="match status" value="1"/>
</dbReference>
<organism evidence="4 5">
    <name type="scientific">Neobacillus mesonae</name>
    <dbReference type="NCBI Taxonomy" id="1193713"/>
    <lineage>
        <taxon>Bacteria</taxon>
        <taxon>Bacillati</taxon>
        <taxon>Bacillota</taxon>
        <taxon>Bacilli</taxon>
        <taxon>Bacillales</taxon>
        <taxon>Bacillaceae</taxon>
        <taxon>Neobacillus</taxon>
    </lineage>
</organism>
<dbReference type="SMART" id="SM00646">
    <property type="entry name" value="Ami_3"/>
    <property type="match status" value="1"/>
</dbReference>
<dbReference type="Gene3D" id="3.30.70.1070">
    <property type="entry name" value="Sporulation related repeat"/>
    <property type="match status" value="1"/>
</dbReference>